<name>A0ABS9ETU1_9BACT</name>
<sequence length="73" mass="8241">MSEKAYALFQTQSDAQRLHRVLREREISHDVSPTPRDLSRSCGMALRFSITEVTAVSRIAESIKVPIEIAKRG</sequence>
<evidence type="ECO:0000259" key="1">
    <source>
        <dbReference type="Pfam" id="PF11823"/>
    </source>
</evidence>
<proteinExistence type="predicted"/>
<dbReference type="Pfam" id="PF11823">
    <property type="entry name" value="Se_S_carrier"/>
    <property type="match status" value="1"/>
</dbReference>
<accession>A0ABS9ETU1</accession>
<reference evidence="2 3" key="1">
    <citation type="submission" date="2022-01" db="EMBL/GenBank/DDBJ databases">
        <title>Dethiosulfovibrio faecalis sp. nov., a novel proteolytic, non-sulfur-reducing bacterium isolated from a marine aquaculture solid waste bioreactor.</title>
        <authorList>
            <person name="Grabowski S."/>
            <person name="Apolinario E."/>
            <person name="Schneider N."/>
            <person name="Marshall C.W."/>
            <person name="Sowers K.R."/>
        </authorList>
    </citation>
    <scope>NUCLEOTIDE SEQUENCE [LARGE SCALE GENOMIC DNA]</scope>
    <source>
        <strain evidence="2 3">DSM 12537</strain>
    </source>
</reference>
<evidence type="ECO:0000313" key="3">
    <source>
        <dbReference type="Proteomes" id="UP001200430"/>
    </source>
</evidence>
<dbReference type="EMBL" id="JAKGUD010000012">
    <property type="protein sequence ID" value="MCF4143255.1"/>
    <property type="molecule type" value="Genomic_DNA"/>
</dbReference>
<protein>
    <submittedName>
        <fullName evidence="2">DUF3343 domain-containing protein</fullName>
    </submittedName>
</protein>
<dbReference type="RefSeq" id="WP_236099957.1">
    <property type="nucleotide sequence ID" value="NZ_JAKGUD010000012.1"/>
</dbReference>
<feature type="domain" description="Putative Se/S carrier protein-like" evidence="1">
    <location>
        <begin position="5"/>
        <end position="68"/>
    </location>
</feature>
<dbReference type="InterPro" id="IPR021778">
    <property type="entry name" value="Se/S_carrier-like"/>
</dbReference>
<organism evidence="2 3">
    <name type="scientific">Dethiosulfovibrio marinus</name>
    <dbReference type="NCBI Taxonomy" id="133532"/>
    <lineage>
        <taxon>Bacteria</taxon>
        <taxon>Thermotogati</taxon>
        <taxon>Synergistota</taxon>
        <taxon>Synergistia</taxon>
        <taxon>Synergistales</taxon>
        <taxon>Dethiosulfovibrionaceae</taxon>
        <taxon>Dethiosulfovibrio</taxon>
    </lineage>
</organism>
<gene>
    <name evidence="2" type="ORF">L2W38_10570</name>
</gene>
<dbReference type="Proteomes" id="UP001200430">
    <property type="component" value="Unassembled WGS sequence"/>
</dbReference>
<keyword evidence="3" id="KW-1185">Reference proteome</keyword>
<comment type="caution">
    <text evidence="2">The sequence shown here is derived from an EMBL/GenBank/DDBJ whole genome shotgun (WGS) entry which is preliminary data.</text>
</comment>
<evidence type="ECO:0000313" key="2">
    <source>
        <dbReference type="EMBL" id="MCF4143255.1"/>
    </source>
</evidence>